<proteinExistence type="inferred from homology"/>
<dbReference type="InterPro" id="IPR011611">
    <property type="entry name" value="PfkB_dom"/>
</dbReference>
<dbReference type="Pfam" id="PF00294">
    <property type="entry name" value="PfkB"/>
    <property type="match status" value="1"/>
</dbReference>
<keyword evidence="3" id="KW-0547">Nucleotide-binding</keyword>
<evidence type="ECO:0000256" key="3">
    <source>
        <dbReference type="ARBA" id="ARBA00022741"/>
    </source>
</evidence>
<dbReference type="RefSeq" id="WP_278157800.1">
    <property type="nucleotide sequence ID" value="NZ_CP121252.1"/>
</dbReference>
<dbReference type="GO" id="GO:0016301">
    <property type="term" value="F:kinase activity"/>
    <property type="evidence" value="ECO:0007669"/>
    <property type="project" value="UniProtKB-KW"/>
</dbReference>
<keyword evidence="8" id="KW-1185">Reference proteome</keyword>
<dbReference type="PANTHER" id="PTHR43085:SF1">
    <property type="entry name" value="PSEUDOURIDINE KINASE-RELATED"/>
    <property type="match status" value="1"/>
</dbReference>
<evidence type="ECO:0000313" key="7">
    <source>
        <dbReference type="EMBL" id="WFP16703.1"/>
    </source>
</evidence>
<evidence type="ECO:0000256" key="2">
    <source>
        <dbReference type="ARBA" id="ARBA00022679"/>
    </source>
</evidence>
<dbReference type="EMBL" id="CP121252">
    <property type="protein sequence ID" value="WFP16703.1"/>
    <property type="molecule type" value="Genomic_DNA"/>
</dbReference>
<dbReference type="InterPro" id="IPR002173">
    <property type="entry name" value="Carboh/pur_kinase_PfkB_CS"/>
</dbReference>
<reference evidence="7 8" key="1">
    <citation type="submission" date="2023-04" db="EMBL/GenBank/DDBJ databases">
        <title>Funneling lignin-derived compounds into biodiesel using alkali-halophilic Citricoccus sp. P2.</title>
        <authorList>
            <person name="Luo C.-B."/>
        </authorList>
    </citation>
    <scope>NUCLEOTIDE SEQUENCE [LARGE SCALE GENOMIC DNA]</scope>
    <source>
        <strain evidence="7 8">P2</strain>
    </source>
</reference>
<evidence type="ECO:0000259" key="6">
    <source>
        <dbReference type="Pfam" id="PF00294"/>
    </source>
</evidence>
<keyword evidence="4 7" id="KW-0418">Kinase</keyword>
<keyword evidence="2 7" id="KW-0808">Transferase</keyword>
<dbReference type="PANTHER" id="PTHR43085">
    <property type="entry name" value="HEXOKINASE FAMILY MEMBER"/>
    <property type="match status" value="1"/>
</dbReference>
<dbReference type="PROSITE" id="PS00583">
    <property type="entry name" value="PFKB_KINASES_1"/>
    <property type="match status" value="1"/>
</dbReference>
<protein>
    <submittedName>
        <fullName evidence="7">Carbohydrate kinase</fullName>
        <ecNumber evidence="7">2.7.1.-</ecNumber>
    </submittedName>
</protein>
<organism evidence="7 8">
    <name type="scientific">Citricoccus muralis</name>
    <dbReference type="NCBI Taxonomy" id="169134"/>
    <lineage>
        <taxon>Bacteria</taxon>
        <taxon>Bacillati</taxon>
        <taxon>Actinomycetota</taxon>
        <taxon>Actinomycetes</taxon>
        <taxon>Micrococcales</taxon>
        <taxon>Micrococcaceae</taxon>
        <taxon>Citricoccus</taxon>
    </lineage>
</organism>
<gene>
    <name evidence="7" type="ORF">P8192_00825</name>
</gene>
<evidence type="ECO:0000313" key="8">
    <source>
        <dbReference type="Proteomes" id="UP001219037"/>
    </source>
</evidence>
<keyword evidence="5" id="KW-0067">ATP-binding</keyword>
<dbReference type="CDD" id="cd01167">
    <property type="entry name" value="bac_FRK"/>
    <property type="match status" value="1"/>
</dbReference>
<dbReference type="Proteomes" id="UP001219037">
    <property type="component" value="Chromosome"/>
</dbReference>
<dbReference type="PROSITE" id="PS00584">
    <property type="entry name" value="PFKB_KINASES_2"/>
    <property type="match status" value="1"/>
</dbReference>
<accession>A0ABY8H6E2</accession>
<dbReference type="SUPFAM" id="SSF53613">
    <property type="entry name" value="Ribokinase-like"/>
    <property type="match status" value="1"/>
</dbReference>
<dbReference type="EC" id="2.7.1.-" evidence="7"/>
<dbReference type="Gene3D" id="3.40.1190.20">
    <property type="match status" value="1"/>
</dbReference>
<evidence type="ECO:0000256" key="5">
    <source>
        <dbReference type="ARBA" id="ARBA00022840"/>
    </source>
</evidence>
<sequence length="336" mass="35428">MKDYVGVIGEALVDVVVSDTAVPRAHPGGSPLNVAVGLARLGETVLFAGRYGTDEHGQVIQAHLESNHVHSVLDADELASSVATARLDPTGAATYEFDLDWTLPTPDELWDRFRTVMNQLDGEQDVAHLHMGSIATMLAPGEATVMEMLRRLHPTATISYDPNCRPSIIPDRAASRARAEESVALTDIVHASDEDLHWLYPELTLEQVVTHWQSLGPAIVVVTRGATDILCATAEGTWEQPIVPVEVADTVGAGDSFTAALIVALHDRGLLGAASRSRLRALPQAEVASVLAFAAHAAAITSSRPGADPPSRTELDAALDAATSSAASADGAQGHL</sequence>
<evidence type="ECO:0000256" key="4">
    <source>
        <dbReference type="ARBA" id="ARBA00022777"/>
    </source>
</evidence>
<evidence type="ECO:0000256" key="1">
    <source>
        <dbReference type="ARBA" id="ARBA00010688"/>
    </source>
</evidence>
<dbReference type="InterPro" id="IPR029056">
    <property type="entry name" value="Ribokinase-like"/>
</dbReference>
<feature type="domain" description="Carbohydrate kinase PfkB" evidence="6">
    <location>
        <begin position="22"/>
        <end position="311"/>
    </location>
</feature>
<dbReference type="InterPro" id="IPR050306">
    <property type="entry name" value="PfkB_Carbo_kinase"/>
</dbReference>
<name>A0ABY8H6E2_9MICC</name>
<comment type="similarity">
    <text evidence="1">Belongs to the carbohydrate kinase PfkB family.</text>
</comment>